<dbReference type="PANTHER" id="PTHR48098">
    <property type="entry name" value="ENTEROCHELIN ESTERASE-RELATED"/>
    <property type="match status" value="1"/>
</dbReference>
<gene>
    <name evidence="1" type="ORF">J3U87_01965</name>
</gene>
<dbReference type="InterPro" id="IPR000801">
    <property type="entry name" value="Esterase-like"/>
</dbReference>
<keyword evidence="2" id="KW-1185">Reference proteome</keyword>
<dbReference type="InterPro" id="IPR050583">
    <property type="entry name" value="Mycobacterial_A85_antigen"/>
</dbReference>
<accession>A0A8A4TNT2</accession>
<dbReference type="RefSeq" id="WP_237381340.1">
    <property type="nucleotide sequence ID" value="NZ_CP071793.1"/>
</dbReference>
<name>A0A8A4TNT2_SULCO</name>
<reference evidence="1" key="1">
    <citation type="submission" date="2021-03" db="EMBL/GenBank/DDBJ databases">
        <title>Acanthopleuribacteraceae sp. M133.</title>
        <authorList>
            <person name="Wang G."/>
        </authorList>
    </citation>
    <scope>NUCLEOTIDE SEQUENCE</scope>
    <source>
        <strain evidence="1">M133</strain>
    </source>
</reference>
<dbReference type="EMBL" id="CP071793">
    <property type="protein sequence ID" value="QTD51210.1"/>
    <property type="molecule type" value="Genomic_DNA"/>
</dbReference>
<dbReference type="SUPFAM" id="SSF53474">
    <property type="entry name" value="alpha/beta-Hydrolases"/>
    <property type="match status" value="1"/>
</dbReference>
<dbReference type="Proteomes" id="UP000663929">
    <property type="component" value="Chromosome"/>
</dbReference>
<dbReference type="KEGG" id="scor:J3U87_01965"/>
<dbReference type="PANTHER" id="PTHR48098:SF6">
    <property type="entry name" value="FERRI-BACILLIBACTIN ESTERASE BESA"/>
    <property type="match status" value="1"/>
</dbReference>
<dbReference type="Pfam" id="PF00756">
    <property type="entry name" value="Esterase"/>
    <property type="match status" value="1"/>
</dbReference>
<evidence type="ECO:0000313" key="1">
    <source>
        <dbReference type="EMBL" id="QTD51210.1"/>
    </source>
</evidence>
<protein>
    <submittedName>
        <fullName evidence="1">Esterase family protein</fullName>
    </submittedName>
</protein>
<dbReference type="AlphaFoldDB" id="A0A8A4TNT2"/>
<dbReference type="Gene3D" id="3.40.50.1820">
    <property type="entry name" value="alpha/beta hydrolase"/>
    <property type="match status" value="1"/>
</dbReference>
<organism evidence="1 2">
    <name type="scientific">Sulfidibacter corallicola</name>
    <dbReference type="NCBI Taxonomy" id="2818388"/>
    <lineage>
        <taxon>Bacteria</taxon>
        <taxon>Pseudomonadati</taxon>
        <taxon>Acidobacteriota</taxon>
        <taxon>Holophagae</taxon>
        <taxon>Acanthopleuribacterales</taxon>
        <taxon>Acanthopleuribacteraceae</taxon>
        <taxon>Sulfidibacter</taxon>
    </lineage>
</organism>
<dbReference type="InterPro" id="IPR029058">
    <property type="entry name" value="AB_hydrolase_fold"/>
</dbReference>
<sequence length="402" mass="45720">MGHHRSLISLGLLALLFFIPVAESRAGKKVPEKFSQLLVQTKDMKPRKARKLIRKYLRRQGGNPIVEGDTAFFLAESRKGPAPRLLGDFNGFGRTEKGMDPAIGAMTRIGESGWFFRHQKLEKDAWVRYQFAIGDRVFNDPHGKRTLQGFGKPYSAIAMPDAPSPLDLKTGIKGPGGKMVSGEVASKHMGETRKVQIYLPPGYDEDFDTKYPSIYFGDGSGYLEMGRAKEILDYAITNDLCQPVIGVFTDPGDRRKEYRGDPAYRAFVTKELLRYVNYTYRVKLRGEYRAIFGGSRGGLRALDMALHHPREFGFCGAFAPALTPTNLIEKYAKTPTRRVKIFMLGGLYDLRWYPDALEMRDTLKAKKYDFIYRDYPSGHFMEAWNLYLPQMLAEFFPPEKQT</sequence>
<evidence type="ECO:0000313" key="2">
    <source>
        <dbReference type="Proteomes" id="UP000663929"/>
    </source>
</evidence>
<proteinExistence type="predicted"/>